<evidence type="ECO:0000256" key="2">
    <source>
        <dbReference type="ARBA" id="ARBA00004752"/>
    </source>
</evidence>
<evidence type="ECO:0000313" key="19">
    <source>
        <dbReference type="Proteomes" id="UP000431092"/>
    </source>
</evidence>
<evidence type="ECO:0000256" key="11">
    <source>
        <dbReference type="ARBA" id="ARBA00023306"/>
    </source>
</evidence>
<evidence type="ECO:0000259" key="15">
    <source>
        <dbReference type="Pfam" id="PF01225"/>
    </source>
</evidence>
<evidence type="ECO:0000256" key="9">
    <source>
        <dbReference type="ARBA" id="ARBA00022960"/>
    </source>
</evidence>
<dbReference type="GO" id="GO:0051301">
    <property type="term" value="P:cell division"/>
    <property type="evidence" value="ECO:0007669"/>
    <property type="project" value="UniProtKB-KW"/>
</dbReference>
<comment type="subcellular location">
    <subcellularLocation>
        <location evidence="1 14">Cytoplasm</location>
    </subcellularLocation>
</comment>
<evidence type="ECO:0000256" key="5">
    <source>
        <dbReference type="ARBA" id="ARBA00022598"/>
    </source>
</evidence>
<name>A0A6I3ICP1_9MICO</name>
<evidence type="ECO:0000256" key="13">
    <source>
        <dbReference type="ARBA" id="ARBA00047833"/>
    </source>
</evidence>
<keyword evidence="9 14" id="KW-0133">Cell shape</keyword>
<keyword evidence="12 14" id="KW-0961">Cell wall biogenesis/degradation</keyword>
<evidence type="ECO:0000256" key="6">
    <source>
        <dbReference type="ARBA" id="ARBA00022618"/>
    </source>
</evidence>
<dbReference type="InterPro" id="IPR036615">
    <property type="entry name" value="Mur_ligase_C_dom_sf"/>
</dbReference>
<evidence type="ECO:0000256" key="7">
    <source>
        <dbReference type="ARBA" id="ARBA00022741"/>
    </source>
</evidence>
<dbReference type="InterPro" id="IPR004101">
    <property type="entry name" value="Mur_ligase_C"/>
</dbReference>
<feature type="domain" description="Mur ligase central" evidence="17">
    <location>
        <begin position="125"/>
        <end position="306"/>
    </location>
</feature>
<evidence type="ECO:0000313" key="18">
    <source>
        <dbReference type="EMBL" id="MTB71722.1"/>
    </source>
</evidence>
<feature type="domain" description="Mur ligase C-terminal" evidence="16">
    <location>
        <begin position="329"/>
        <end position="467"/>
    </location>
</feature>
<proteinExistence type="inferred from homology"/>
<comment type="pathway">
    <text evidence="2 14">Cell wall biogenesis; peptidoglycan biosynthesis.</text>
</comment>
<keyword evidence="4 14" id="KW-0963">Cytoplasm</keyword>
<dbReference type="Gene3D" id="3.40.1190.10">
    <property type="entry name" value="Mur-like, catalytic domain"/>
    <property type="match status" value="1"/>
</dbReference>
<dbReference type="EMBL" id="WLVL01000023">
    <property type="protein sequence ID" value="MTB71722.1"/>
    <property type="molecule type" value="Genomic_DNA"/>
</dbReference>
<accession>A0A6I3ICP1</accession>
<keyword evidence="11 14" id="KW-0131">Cell cycle</keyword>
<dbReference type="RefSeq" id="WP_154593030.1">
    <property type="nucleotide sequence ID" value="NZ_WLVL01000023.1"/>
</dbReference>
<dbReference type="Pfam" id="PF02875">
    <property type="entry name" value="Mur_ligase_C"/>
    <property type="match status" value="1"/>
</dbReference>
<evidence type="ECO:0000259" key="16">
    <source>
        <dbReference type="Pfam" id="PF02875"/>
    </source>
</evidence>
<dbReference type="GO" id="GO:0008360">
    <property type="term" value="P:regulation of cell shape"/>
    <property type="evidence" value="ECO:0007669"/>
    <property type="project" value="UniProtKB-KW"/>
</dbReference>
<dbReference type="PANTHER" id="PTHR43445:SF3">
    <property type="entry name" value="UDP-N-ACETYLMURAMATE--L-ALANINE LIGASE"/>
    <property type="match status" value="1"/>
</dbReference>
<evidence type="ECO:0000259" key="17">
    <source>
        <dbReference type="Pfam" id="PF08245"/>
    </source>
</evidence>
<reference evidence="18 19" key="1">
    <citation type="submission" date="2019-11" db="EMBL/GenBank/DDBJ databases">
        <title>Whole genome sequencing identifies a novel species of the genus Arsenicicoccus isolated from human blood.</title>
        <authorList>
            <person name="Jeong J.H."/>
            <person name="Kweon O.J."/>
            <person name="Kim H.R."/>
            <person name="Kim T.-H."/>
            <person name="Ha S.-M."/>
            <person name="Lee M.-K."/>
        </authorList>
    </citation>
    <scope>NUCLEOTIDE SEQUENCE [LARGE SCALE GENOMIC DNA]</scope>
    <source>
        <strain evidence="18 19">MKL-02</strain>
    </source>
</reference>
<dbReference type="SUPFAM" id="SSF51984">
    <property type="entry name" value="MurCD N-terminal domain"/>
    <property type="match status" value="1"/>
</dbReference>
<feature type="binding site" evidence="14">
    <location>
        <begin position="127"/>
        <end position="133"/>
    </location>
    <ligand>
        <name>ATP</name>
        <dbReference type="ChEBI" id="CHEBI:30616"/>
    </ligand>
</feature>
<keyword evidence="5 14" id="KW-0436">Ligase</keyword>
<dbReference type="NCBIfam" id="TIGR01082">
    <property type="entry name" value="murC"/>
    <property type="match status" value="1"/>
</dbReference>
<evidence type="ECO:0000256" key="12">
    <source>
        <dbReference type="ARBA" id="ARBA00023316"/>
    </source>
</evidence>
<dbReference type="PANTHER" id="PTHR43445">
    <property type="entry name" value="UDP-N-ACETYLMURAMATE--L-ALANINE LIGASE-RELATED"/>
    <property type="match status" value="1"/>
</dbReference>
<dbReference type="UniPathway" id="UPA00219"/>
<dbReference type="SUPFAM" id="SSF53244">
    <property type="entry name" value="MurD-like peptide ligases, peptide-binding domain"/>
    <property type="match status" value="1"/>
</dbReference>
<comment type="catalytic activity">
    <reaction evidence="13 14">
        <text>UDP-N-acetyl-alpha-D-muramate + L-alanine + ATP = UDP-N-acetyl-alpha-D-muramoyl-L-alanine + ADP + phosphate + H(+)</text>
        <dbReference type="Rhea" id="RHEA:23372"/>
        <dbReference type="ChEBI" id="CHEBI:15378"/>
        <dbReference type="ChEBI" id="CHEBI:30616"/>
        <dbReference type="ChEBI" id="CHEBI:43474"/>
        <dbReference type="ChEBI" id="CHEBI:57972"/>
        <dbReference type="ChEBI" id="CHEBI:70757"/>
        <dbReference type="ChEBI" id="CHEBI:83898"/>
        <dbReference type="ChEBI" id="CHEBI:456216"/>
        <dbReference type="EC" id="6.3.2.8"/>
    </reaction>
</comment>
<comment type="function">
    <text evidence="14">Cell wall formation.</text>
</comment>
<dbReference type="InterPro" id="IPR000713">
    <property type="entry name" value="Mur_ligase_N"/>
</dbReference>
<dbReference type="AlphaFoldDB" id="A0A6I3ICP1"/>
<dbReference type="InterPro" id="IPR013221">
    <property type="entry name" value="Mur_ligase_cen"/>
</dbReference>
<keyword evidence="7 14" id="KW-0547">Nucleotide-binding</keyword>
<evidence type="ECO:0000256" key="14">
    <source>
        <dbReference type="HAMAP-Rule" id="MF_00046"/>
    </source>
</evidence>
<feature type="domain" description="Mur ligase N-terminal catalytic" evidence="15">
    <location>
        <begin position="23"/>
        <end position="120"/>
    </location>
</feature>
<gene>
    <name evidence="14" type="primary">murC</name>
    <name evidence="18" type="ORF">GGG17_07010</name>
</gene>
<protein>
    <recommendedName>
        <fullName evidence="3 14">UDP-N-acetylmuramate--L-alanine ligase</fullName>
        <ecNumber evidence="3 14">6.3.2.8</ecNumber>
    </recommendedName>
    <alternativeName>
        <fullName evidence="14">UDP-N-acetylmuramoyl-L-alanine synthetase</fullName>
    </alternativeName>
</protein>
<comment type="similarity">
    <text evidence="14">Belongs to the MurCDEF family.</text>
</comment>
<dbReference type="Pfam" id="PF01225">
    <property type="entry name" value="Mur_ligase"/>
    <property type="match status" value="1"/>
</dbReference>
<keyword evidence="6 14" id="KW-0132">Cell division</keyword>
<dbReference type="Pfam" id="PF08245">
    <property type="entry name" value="Mur_ligase_M"/>
    <property type="match status" value="1"/>
</dbReference>
<keyword evidence="19" id="KW-1185">Reference proteome</keyword>
<keyword evidence="10 14" id="KW-0573">Peptidoglycan synthesis</keyword>
<dbReference type="HAMAP" id="MF_00046">
    <property type="entry name" value="MurC"/>
    <property type="match status" value="1"/>
</dbReference>
<dbReference type="SUPFAM" id="SSF53623">
    <property type="entry name" value="MurD-like peptide ligases, catalytic domain"/>
    <property type="match status" value="1"/>
</dbReference>
<dbReference type="InterPro" id="IPR036565">
    <property type="entry name" value="Mur-like_cat_sf"/>
</dbReference>
<dbReference type="GO" id="GO:0071555">
    <property type="term" value="P:cell wall organization"/>
    <property type="evidence" value="ECO:0007669"/>
    <property type="project" value="UniProtKB-KW"/>
</dbReference>
<evidence type="ECO:0000256" key="10">
    <source>
        <dbReference type="ARBA" id="ARBA00022984"/>
    </source>
</evidence>
<dbReference type="Gene3D" id="3.90.190.20">
    <property type="entry name" value="Mur ligase, C-terminal domain"/>
    <property type="match status" value="1"/>
</dbReference>
<sequence>MSVHQDRFDFRAPVVPLSELGRVHVTNVGGAGMSAVARVLLGRDVVVSGSDPKDLPVLDALREAGADVHVGARPESVDQVDTVVVSSATRETDPELARARALGKRVLHRSQALASAADARRVLAVAGANGKTTTTSMLTALLLDAGADPSFAIGGELAGLGTNAHAGRGEAFVIEADESDGSFLVYHPEVAIVTNVQPDHLDHYGTFEAVQDAYLAFAGSIRPGGLLVACADDAGSAALARRACASGVRVVTYGTGSAADVRVLGHEVDGFRTVARVLDGDHEVRLGIAIPGSHNILNATAAYAAAHHGLGLDPDLAARGLGAYTGTRRRFELKGEAGGVTVVDDYAHNPGKVAAVVGTAASLVHRPSRLVVIFQPHLYSRTRDFAAELAAGLRAADVVIVMDVYAAREDPVVGVSGALVADAVRALAATDGGPACEVHYVPGWSDAAPLVAELARPGDLVLTVGAGDVTQLGPRILAALGEGVRS</sequence>
<keyword evidence="8 14" id="KW-0067">ATP-binding</keyword>
<comment type="caution">
    <text evidence="18">The sequence shown here is derived from an EMBL/GenBank/DDBJ whole genome shotgun (WGS) entry which is preliminary data.</text>
</comment>
<dbReference type="Gene3D" id="3.40.50.720">
    <property type="entry name" value="NAD(P)-binding Rossmann-like Domain"/>
    <property type="match status" value="1"/>
</dbReference>
<dbReference type="GO" id="GO:0005737">
    <property type="term" value="C:cytoplasm"/>
    <property type="evidence" value="ECO:0007669"/>
    <property type="project" value="UniProtKB-SubCell"/>
</dbReference>
<evidence type="ECO:0000256" key="4">
    <source>
        <dbReference type="ARBA" id="ARBA00022490"/>
    </source>
</evidence>
<evidence type="ECO:0000256" key="8">
    <source>
        <dbReference type="ARBA" id="ARBA00022840"/>
    </source>
</evidence>
<organism evidence="18 19">
    <name type="scientific">Arsenicicoccus cauae</name>
    <dbReference type="NCBI Taxonomy" id="2663847"/>
    <lineage>
        <taxon>Bacteria</taxon>
        <taxon>Bacillati</taxon>
        <taxon>Actinomycetota</taxon>
        <taxon>Actinomycetes</taxon>
        <taxon>Micrococcales</taxon>
        <taxon>Intrasporangiaceae</taxon>
        <taxon>Arsenicicoccus</taxon>
    </lineage>
</organism>
<dbReference type="InterPro" id="IPR050061">
    <property type="entry name" value="MurCDEF_pg_biosynth"/>
</dbReference>
<dbReference type="EC" id="6.3.2.8" evidence="3 14"/>
<evidence type="ECO:0000256" key="3">
    <source>
        <dbReference type="ARBA" id="ARBA00012211"/>
    </source>
</evidence>
<evidence type="ECO:0000256" key="1">
    <source>
        <dbReference type="ARBA" id="ARBA00004496"/>
    </source>
</evidence>
<dbReference type="GO" id="GO:0008763">
    <property type="term" value="F:UDP-N-acetylmuramate-L-alanine ligase activity"/>
    <property type="evidence" value="ECO:0007669"/>
    <property type="project" value="UniProtKB-UniRule"/>
</dbReference>
<dbReference type="Proteomes" id="UP000431092">
    <property type="component" value="Unassembled WGS sequence"/>
</dbReference>
<dbReference type="InterPro" id="IPR005758">
    <property type="entry name" value="UDP-N-AcMur_Ala_ligase_MurC"/>
</dbReference>
<dbReference type="GO" id="GO:0005524">
    <property type="term" value="F:ATP binding"/>
    <property type="evidence" value="ECO:0007669"/>
    <property type="project" value="UniProtKB-UniRule"/>
</dbReference>
<dbReference type="GO" id="GO:0009252">
    <property type="term" value="P:peptidoglycan biosynthetic process"/>
    <property type="evidence" value="ECO:0007669"/>
    <property type="project" value="UniProtKB-UniRule"/>
</dbReference>